<dbReference type="Gene3D" id="2.70.40.10">
    <property type="match status" value="1"/>
</dbReference>
<dbReference type="EC" id="3.6.1.23" evidence="2"/>
<keyword evidence="4" id="KW-0546">Nucleotide metabolism</keyword>
<dbReference type="InterPro" id="IPR029054">
    <property type="entry name" value="dUTPase-like"/>
</dbReference>
<organism evidence="7 8">
    <name type="scientific">Candidatus Berkelbacteria bacterium Licking1014_7</name>
    <dbReference type="NCBI Taxonomy" id="2017147"/>
    <lineage>
        <taxon>Bacteria</taxon>
        <taxon>Candidatus Berkelbacteria</taxon>
    </lineage>
</organism>
<dbReference type="InterPro" id="IPR036157">
    <property type="entry name" value="dUTPase-like_sf"/>
</dbReference>
<dbReference type="GO" id="GO:0004170">
    <property type="term" value="F:dUTP diphosphatase activity"/>
    <property type="evidence" value="ECO:0007669"/>
    <property type="project" value="UniProtKB-EC"/>
</dbReference>
<gene>
    <name evidence="7" type="ORF">CEN89_136</name>
</gene>
<comment type="catalytic activity">
    <reaction evidence="5">
        <text>dUTP + H2O = dUMP + diphosphate + H(+)</text>
        <dbReference type="Rhea" id="RHEA:10248"/>
        <dbReference type="ChEBI" id="CHEBI:15377"/>
        <dbReference type="ChEBI" id="CHEBI:15378"/>
        <dbReference type="ChEBI" id="CHEBI:33019"/>
        <dbReference type="ChEBI" id="CHEBI:61555"/>
        <dbReference type="ChEBI" id="CHEBI:246422"/>
        <dbReference type="EC" id="3.6.1.23"/>
    </reaction>
</comment>
<dbReference type="CDD" id="cd07557">
    <property type="entry name" value="trimeric_dUTPase"/>
    <property type="match status" value="1"/>
</dbReference>
<evidence type="ECO:0000259" key="6">
    <source>
        <dbReference type="Pfam" id="PF00692"/>
    </source>
</evidence>
<evidence type="ECO:0000256" key="3">
    <source>
        <dbReference type="ARBA" id="ARBA00022801"/>
    </source>
</evidence>
<dbReference type="PANTHER" id="PTHR11241">
    <property type="entry name" value="DEOXYURIDINE 5'-TRIPHOSPHATE NUCLEOTIDOHYDROLASE"/>
    <property type="match status" value="1"/>
</dbReference>
<protein>
    <recommendedName>
        <fullName evidence="2">dUTP diphosphatase</fullName>
        <ecNumber evidence="2">3.6.1.23</ecNumber>
    </recommendedName>
</protein>
<keyword evidence="3" id="KW-0378">Hydrolase</keyword>
<dbReference type="GO" id="GO:0046081">
    <property type="term" value="P:dUTP catabolic process"/>
    <property type="evidence" value="ECO:0007669"/>
    <property type="project" value="InterPro"/>
</dbReference>
<dbReference type="GO" id="GO:0006226">
    <property type="term" value="P:dUMP biosynthetic process"/>
    <property type="evidence" value="ECO:0007669"/>
    <property type="project" value="InterPro"/>
</dbReference>
<sequence length="139" mass="15370">MKIKIKIIDKRAKMPEYARSGDVGMDVFALEDIIIPSRMVVNINLGFALEFPTGFVARMSDKSGLGKRGIHVFGGVYDAGYRGEYNVSLYNSTSDDFLSKLGEKLAQIIIYPVEIVKLEKVDNLSESIRGKGRFGSTGK</sequence>
<dbReference type="GO" id="GO:0000287">
    <property type="term" value="F:magnesium ion binding"/>
    <property type="evidence" value="ECO:0007669"/>
    <property type="project" value="InterPro"/>
</dbReference>
<comment type="caution">
    <text evidence="7">The sequence shown here is derived from an EMBL/GenBank/DDBJ whole genome shotgun (WGS) entry which is preliminary data.</text>
</comment>
<dbReference type="InterPro" id="IPR008181">
    <property type="entry name" value="dUTPase"/>
</dbReference>
<dbReference type="AlphaFoldDB" id="A0A554LKF1"/>
<evidence type="ECO:0000313" key="8">
    <source>
        <dbReference type="Proteomes" id="UP000315689"/>
    </source>
</evidence>
<evidence type="ECO:0000256" key="4">
    <source>
        <dbReference type="ARBA" id="ARBA00023080"/>
    </source>
</evidence>
<feature type="domain" description="dUTPase-like" evidence="6">
    <location>
        <begin position="11"/>
        <end position="138"/>
    </location>
</feature>
<evidence type="ECO:0000313" key="7">
    <source>
        <dbReference type="EMBL" id="TSC93353.1"/>
    </source>
</evidence>
<evidence type="ECO:0000256" key="2">
    <source>
        <dbReference type="ARBA" id="ARBA00012379"/>
    </source>
</evidence>
<dbReference type="NCBIfam" id="TIGR00576">
    <property type="entry name" value="dut"/>
    <property type="match status" value="1"/>
</dbReference>
<dbReference type="Proteomes" id="UP000315689">
    <property type="component" value="Unassembled WGS sequence"/>
</dbReference>
<proteinExistence type="inferred from homology"/>
<dbReference type="SUPFAM" id="SSF51283">
    <property type="entry name" value="dUTPase-like"/>
    <property type="match status" value="1"/>
</dbReference>
<reference evidence="7 8" key="1">
    <citation type="submission" date="2017-07" db="EMBL/GenBank/DDBJ databases">
        <title>Mechanisms for carbon and nitrogen cycling indicate functional differentiation within the Candidate Phyla Radiation.</title>
        <authorList>
            <person name="Danczak R.E."/>
            <person name="Johnston M.D."/>
            <person name="Kenah C."/>
            <person name="Slattery M."/>
            <person name="Wrighton K.C."/>
            <person name="Wilkins M.J."/>
        </authorList>
    </citation>
    <scope>NUCLEOTIDE SEQUENCE [LARGE SCALE GENOMIC DNA]</scope>
    <source>
        <strain evidence="7">Licking1014_7</strain>
    </source>
</reference>
<dbReference type="InterPro" id="IPR033704">
    <property type="entry name" value="dUTPase_trimeric"/>
</dbReference>
<dbReference type="Pfam" id="PF00692">
    <property type="entry name" value="dUTPase"/>
    <property type="match status" value="1"/>
</dbReference>
<accession>A0A554LKF1</accession>
<name>A0A554LKF1_9BACT</name>
<evidence type="ECO:0000256" key="1">
    <source>
        <dbReference type="ARBA" id="ARBA00006581"/>
    </source>
</evidence>
<dbReference type="PANTHER" id="PTHR11241:SF0">
    <property type="entry name" value="DEOXYURIDINE 5'-TRIPHOSPHATE NUCLEOTIDOHYDROLASE"/>
    <property type="match status" value="1"/>
</dbReference>
<evidence type="ECO:0000256" key="5">
    <source>
        <dbReference type="ARBA" id="ARBA00047686"/>
    </source>
</evidence>
<comment type="similarity">
    <text evidence="1">Belongs to the dUTPase family.</text>
</comment>
<dbReference type="EMBL" id="VMGK01000003">
    <property type="protein sequence ID" value="TSC93353.1"/>
    <property type="molecule type" value="Genomic_DNA"/>
</dbReference>